<organism evidence="2 3">
    <name type="scientific">Caenorhabditis remanei</name>
    <name type="common">Caenorhabditis vulgaris</name>
    <dbReference type="NCBI Taxonomy" id="31234"/>
    <lineage>
        <taxon>Eukaryota</taxon>
        <taxon>Metazoa</taxon>
        <taxon>Ecdysozoa</taxon>
        <taxon>Nematoda</taxon>
        <taxon>Chromadorea</taxon>
        <taxon>Rhabditida</taxon>
        <taxon>Rhabditina</taxon>
        <taxon>Rhabditomorpha</taxon>
        <taxon>Rhabditoidea</taxon>
        <taxon>Rhabditidae</taxon>
        <taxon>Peloderinae</taxon>
        <taxon>Caenorhabditis</taxon>
    </lineage>
</organism>
<keyword evidence="1" id="KW-1133">Transmembrane helix</keyword>
<gene>
    <name evidence="2" type="ORF">GCK72_009462</name>
</gene>
<dbReference type="InterPro" id="IPR035321">
    <property type="entry name" value="DUF5373"/>
</dbReference>
<proteinExistence type="predicted"/>
<feature type="transmembrane region" description="Helical" evidence="1">
    <location>
        <begin position="60"/>
        <end position="78"/>
    </location>
</feature>
<keyword evidence="1" id="KW-0812">Transmembrane</keyword>
<evidence type="ECO:0000313" key="3">
    <source>
        <dbReference type="Proteomes" id="UP000483820"/>
    </source>
</evidence>
<evidence type="ECO:0000313" key="2">
    <source>
        <dbReference type="EMBL" id="KAF1761208.1"/>
    </source>
</evidence>
<sequence>MTIKTKFNDSKSAPNVVQKKKEPMLLGLSVKHLILLYHVVFFLVQIDSFIHIKDKKFNDIVWGIITVICNSGSFYGILTENKKYIKFHYWYCIFVSAIPVAFLQLLSVGIIHRLVTGEEGFLSGEIMCALKAFGYVLGFVMIFFLYIWMCYKLHKHLANHSMVLPYSAKDVHVIYNPNYDANHHSINSATI</sequence>
<name>A0A6A5H0G3_CAERE</name>
<comment type="caution">
    <text evidence="2">The sequence shown here is derived from an EMBL/GenBank/DDBJ whole genome shotgun (WGS) entry which is preliminary data.</text>
</comment>
<feature type="transmembrane region" description="Helical" evidence="1">
    <location>
        <begin position="90"/>
        <end position="112"/>
    </location>
</feature>
<dbReference type="CTD" id="9825241"/>
<protein>
    <submittedName>
        <fullName evidence="2">Uncharacterized protein</fullName>
    </submittedName>
</protein>
<accession>A0A6A5H0G3</accession>
<dbReference type="EMBL" id="WUAV01000003">
    <property type="protein sequence ID" value="KAF1761208.1"/>
    <property type="molecule type" value="Genomic_DNA"/>
</dbReference>
<feature type="transmembrane region" description="Helical" evidence="1">
    <location>
        <begin position="25"/>
        <end position="44"/>
    </location>
</feature>
<dbReference type="KEGG" id="crq:GCK72_009462"/>
<dbReference type="GeneID" id="9825241"/>
<dbReference type="Proteomes" id="UP000483820">
    <property type="component" value="Chromosome III"/>
</dbReference>
<dbReference type="RefSeq" id="XP_003112949.2">
    <property type="nucleotide sequence ID" value="XM_003112901.2"/>
</dbReference>
<keyword evidence="1" id="KW-0472">Membrane</keyword>
<reference evidence="2 3" key="1">
    <citation type="submission" date="2019-12" db="EMBL/GenBank/DDBJ databases">
        <title>Chromosome-level assembly of the Caenorhabditis remanei genome.</title>
        <authorList>
            <person name="Teterina A.A."/>
            <person name="Willis J.H."/>
            <person name="Phillips P.C."/>
        </authorList>
    </citation>
    <scope>NUCLEOTIDE SEQUENCE [LARGE SCALE GENOMIC DNA]</scope>
    <source>
        <strain evidence="2 3">PX506</strain>
        <tissue evidence="2">Whole organism</tissue>
    </source>
</reference>
<dbReference type="AlphaFoldDB" id="A0A6A5H0G3"/>
<evidence type="ECO:0000256" key="1">
    <source>
        <dbReference type="SAM" id="Phobius"/>
    </source>
</evidence>
<dbReference type="Pfam" id="PF17343">
    <property type="entry name" value="DUF5373"/>
    <property type="match status" value="1"/>
</dbReference>
<feature type="transmembrane region" description="Helical" evidence="1">
    <location>
        <begin position="132"/>
        <end position="151"/>
    </location>
</feature>